<dbReference type="AlphaFoldDB" id="A0A150JZ79"/>
<proteinExistence type="predicted"/>
<evidence type="ECO:0000313" key="1">
    <source>
        <dbReference type="EMBL" id="KYC62625.1"/>
    </source>
</evidence>
<protein>
    <submittedName>
        <fullName evidence="1">Uncharacterized protein</fullName>
    </submittedName>
</protein>
<dbReference type="EMBL" id="LQYG01000047">
    <property type="protein sequence ID" value="KYC62625.1"/>
    <property type="molecule type" value="Genomic_DNA"/>
</dbReference>
<reference evidence="1 2" key="1">
    <citation type="submission" date="2016-01" db="EMBL/GenBank/DDBJ databases">
        <title>Genome Sequences of Twelve Sporeforming Bacillus Species Isolated from Foods.</title>
        <authorList>
            <person name="Berendsen E.M."/>
            <person name="Wells-Bennik M.H."/>
            <person name="Krawcyk A.O."/>
            <person name="De Jong A."/>
            <person name="Holsappel S."/>
            <person name="Eijlander R.T."/>
            <person name="Kuipers O.P."/>
        </authorList>
    </citation>
    <scope>NUCLEOTIDE SEQUENCE [LARGE SCALE GENOMIC DNA]</scope>
    <source>
        <strain evidence="1 2">B4098</strain>
    </source>
</reference>
<organism evidence="1 2">
    <name type="scientific">Heyndrickxia coagulans</name>
    <name type="common">Weizmannia coagulans</name>
    <dbReference type="NCBI Taxonomy" id="1398"/>
    <lineage>
        <taxon>Bacteria</taxon>
        <taxon>Bacillati</taxon>
        <taxon>Bacillota</taxon>
        <taxon>Bacilli</taxon>
        <taxon>Bacillales</taxon>
        <taxon>Bacillaceae</taxon>
        <taxon>Heyndrickxia</taxon>
    </lineage>
</organism>
<accession>A0A150JZ79</accession>
<gene>
    <name evidence="1" type="ORF">B4098_3256</name>
</gene>
<sequence>MLPSLSIEFAFECKLFSGSIENDIQWVKEKAGKAESEA</sequence>
<comment type="caution">
    <text evidence="1">The sequence shown here is derived from an EMBL/GenBank/DDBJ whole genome shotgun (WGS) entry which is preliminary data.</text>
</comment>
<name>A0A150JZ79_HEYCO</name>
<evidence type="ECO:0000313" key="2">
    <source>
        <dbReference type="Proteomes" id="UP000075288"/>
    </source>
</evidence>
<dbReference type="Proteomes" id="UP000075288">
    <property type="component" value="Unassembled WGS sequence"/>
</dbReference>
<dbReference type="PATRIC" id="fig|1398.26.peg.3071"/>